<accession>A0A6V7V4H4</accession>
<dbReference type="EMBL" id="CAJEWN010000152">
    <property type="protein sequence ID" value="CAD2169333.1"/>
    <property type="molecule type" value="Genomic_DNA"/>
</dbReference>
<proteinExistence type="predicted"/>
<dbReference type="AlphaFoldDB" id="A0A6V7V4H4"/>
<protein>
    <submittedName>
        <fullName evidence="1">Uncharacterized protein</fullName>
    </submittedName>
</protein>
<sequence>MHVCIYPLLLAKLECLFYIGGNTMYLKSVSSIFSAAVAVK</sequence>
<organism evidence="1 2">
    <name type="scientific">Meloidogyne enterolobii</name>
    <name type="common">Root-knot nematode worm</name>
    <name type="synonym">Meloidogyne mayaguensis</name>
    <dbReference type="NCBI Taxonomy" id="390850"/>
    <lineage>
        <taxon>Eukaryota</taxon>
        <taxon>Metazoa</taxon>
        <taxon>Ecdysozoa</taxon>
        <taxon>Nematoda</taxon>
        <taxon>Chromadorea</taxon>
        <taxon>Rhabditida</taxon>
        <taxon>Tylenchina</taxon>
        <taxon>Tylenchomorpha</taxon>
        <taxon>Tylenchoidea</taxon>
        <taxon>Meloidogynidae</taxon>
        <taxon>Meloidogyninae</taxon>
        <taxon>Meloidogyne</taxon>
    </lineage>
</organism>
<evidence type="ECO:0000313" key="2">
    <source>
        <dbReference type="Proteomes" id="UP000580250"/>
    </source>
</evidence>
<name>A0A6V7V4H4_MELEN</name>
<reference evidence="1 2" key="1">
    <citation type="submission" date="2020-08" db="EMBL/GenBank/DDBJ databases">
        <authorList>
            <person name="Koutsovoulos G."/>
            <person name="Danchin GJ E."/>
        </authorList>
    </citation>
    <scope>NUCLEOTIDE SEQUENCE [LARGE SCALE GENOMIC DNA]</scope>
</reference>
<evidence type="ECO:0000313" key="1">
    <source>
        <dbReference type="EMBL" id="CAD2169333.1"/>
    </source>
</evidence>
<comment type="caution">
    <text evidence="1">The sequence shown here is derived from an EMBL/GenBank/DDBJ whole genome shotgun (WGS) entry which is preliminary data.</text>
</comment>
<gene>
    <name evidence="1" type="ORF">MENT_LOCUS20667</name>
</gene>
<dbReference type="Proteomes" id="UP000580250">
    <property type="component" value="Unassembled WGS sequence"/>
</dbReference>